<reference evidence="1 2" key="1">
    <citation type="journal article" date="2022" name="bioRxiv">
        <title>Genomics of Preaxostyla Flagellates Illuminates Evolutionary Transitions and the Path Towards Mitochondrial Loss.</title>
        <authorList>
            <person name="Novak L.V.F."/>
            <person name="Treitli S.C."/>
            <person name="Pyrih J."/>
            <person name="Halakuc P."/>
            <person name="Pipaliya S.V."/>
            <person name="Vacek V."/>
            <person name="Brzon O."/>
            <person name="Soukal P."/>
            <person name="Eme L."/>
            <person name="Dacks J.B."/>
            <person name="Karnkowska A."/>
            <person name="Elias M."/>
            <person name="Hampl V."/>
        </authorList>
    </citation>
    <scope>NUCLEOTIDE SEQUENCE [LARGE SCALE GENOMIC DNA]</scope>
    <source>
        <strain evidence="1">NAU3</strain>
        <tissue evidence="1">Gut</tissue>
    </source>
</reference>
<accession>A0ABQ9XXX0</accession>
<dbReference type="Proteomes" id="UP001281761">
    <property type="component" value="Unassembled WGS sequence"/>
</dbReference>
<organism evidence="1 2">
    <name type="scientific">Blattamonas nauphoetae</name>
    <dbReference type="NCBI Taxonomy" id="2049346"/>
    <lineage>
        <taxon>Eukaryota</taxon>
        <taxon>Metamonada</taxon>
        <taxon>Preaxostyla</taxon>
        <taxon>Oxymonadida</taxon>
        <taxon>Blattamonas</taxon>
    </lineage>
</organism>
<name>A0ABQ9XXX0_9EUKA</name>
<gene>
    <name evidence="1" type="ORF">BLNAU_8697</name>
</gene>
<protein>
    <submittedName>
        <fullName evidence="1">Uncharacterized protein</fullName>
    </submittedName>
</protein>
<evidence type="ECO:0000313" key="1">
    <source>
        <dbReference type="EMBL" id="KAK2956330.1"/>
    </source>
</evidence>
<dbReference type="EMBL" id="JARBJD010000057">
    <property type="protein sequence ID" value="KAK2956330.1"/>
    <property type="molecule type" value="Genomic_DNA"/>
</dbReference>
<proteinExistence type="predicted"/>
<comment type="caution">
    <text evidence="1">The sequence shown here is derived from an EMBL/GenBank/DDBJ whole genome shotgun (WGS) entry which is preliminary data.</text>
</comment>
<evidence type="ECO:0000313" key="2">
    <source>
        <dbReference type="Proteomes" id="UP001281761"/>
    </source>
</evidence>
<keyword evidence="2" id="KW-1185">Reference proteome</keyword>
<sequence>MMGDTQWEWNGTKGEGHQNVAKIGRSLRMEGIEDVIDEKLRNDATRLYGRWLDKESIRWNNLLGMNLPELE</sequence>